<gene>
    <name evidence="3" type="ORF">WMY93_030991</name>
</gene>
<dbReference type="GO" id="GO:2001069">
    <property type="term" value="F:glycogen binding"/>
    <property type="evidence" value="ECO:0007669"/>
    <property type="project" value="TreeGrafter"/>
</dbReference>
<dbReference type="AlphaFoldDB" id="A0AAW0MNV3"/>
<accession>A0AAW0MNV3</accession>
<dbReference type="InterPro" id="IPR038175">
    <property type="entry name" value="CBM21_dom_sf"/>
</dbReference>
<sequence length="516" mass="57123">MSFLTIPSQDSLFTAVKSGKSADDSVRFRTVDADEDDEDEEDDTDVRLIPRCSPIPRKRGSSIADETAEYMRIQLALSGGKRVSFADTTGGDLVDVKEFTAFDSDEEDSSKWEEEGAKYRHAQQVPNYHVRPEFSVPSADVLLKAVRTNKVEVEDISAVENDPLPSVGSVHQVHHGQLDSYYDHLAEYVQGSHDGDTDKFCFKLCFAAPYTTHGSRIEFVVRYETSEGDFWANNSKMNYVVTLLLSYDDSASEKQIDIRDVRSILKPPKVYRTEIDFELEDDENKIEVHAYRKEEEESTKSELVRPVAISPAIFQPELDVEIAVHSSSTVPPDEKLLSVDGAQSTHCETAQSLLTSCSVPLQTCLLSELQASQVFQPNNYSEQQEISQQTLCPPVSQESTQSPVWSQAEEDEGSCVLLTRDSPAPVSAAEGSVLQREDLSEECLHWPSPQFKAQSQTSGAQTVAPFVQQDCVDLTETSPSSETHTAPACRVSPSSETHTAPACRLVPDVFSPYTGV</sequence>
<comment type="caution">
    <text evidence="3">The sequence shown here is derived from an EMBL/GenBank/DDBJ whole genome shotgun (WGS) entry which is preliminary data.</text>
</comment>
<dbReference type="EMBL" id="JBBPFD010000501">
    <property type="protein sequence ID" value="KAK7878454.1"/>
    <property type="molecule type" value="Genomic_DNA"/>
</dbReference>
<reference evidence="4" key="1">
    <citation type="submission" date="2024-04" db="EMBL/GenBank/DDBJ databases">
        <title>Salinicola lusitanus LLJ914,a marine bacterium isolated from the Okinawa Trough.</title>
        <authorList>
            <person name="Li J."/>
        </authorList>
    </citation>
    <scope>NUCLEOTIDE SEQUENCE [LARGE SCALE GENOMIC DNA]</scope>
</reference>
<dbReference type="Pfam" id="PF03370">
    <property type="entry name" value="CBM_21"/>
    <property type="match status" value="1"/>
</dbReference>
<name>A0AAW0MNV3_9GOBI</name>
<dbReference type="InterPro" id="IPR005036">
    <property type="entry name" value="CBM21_dom"/>
</dbReference>
<protein>
    <recommendedName>
        <fullName evidence="2">CBM21 domain-containing protein</fullName>
    </recommendedName>
</protein>
<organism evidence="3 4">
    <name type="scientific">Mugilogobius chulae</name>
    <name type="common">yellowstripe goby</name>
    <dbReference type="NCBI Taxonomy" id="88201"/>
    <lineage>
        <taxon>Eukaryota</taxon>
        <taxon>Metazoa</taxon>
        <taxon>Chordata</taxon>
        <taxon>Craniata</taxon>
        <taxon>Vertebrata</taxon>
        <taxon>Euteleostomi</taxon>
        <taxon>Actinopterygii</taxon>
        <taxon>Neopterygii</taxon>
        <taxon>Teleostei</taxon>
        <taxon>Neoteleostei</taxon>
        <taxon>Acanthomorphata</taxon>
        <taxon>Gobiaria</taxon>
        <taxon>Gobiiformes</taxon>
        <taxon>Gobioidei</taxon>
        <taxon>Gobiidae</taxon>
        <taxon>Gobionellinae</taxon>
        <taxon>Mugilogobius</taxon>
    </lineage>
</organism>
<feature type="domain" description="CBM21" evidence="2">
    <location>
        <begin position="180"/>
        <end position="241"/>
    </location>
</feature>
<dbReference type="Proteomes" id="UP001460270">
    <property type="component" value="Unassembled WGS sequence"/>
</dbReference>
<dbReference type="Gene3D" id="2.60.40.2440">
    <property type="entry name" value="Carbohydrate binding type-21 domain"/>
    <property type="match status" value="1"/>
</dbReference>
<dbReference type="CDD" id="cd22255">
    <property type="entry name" value="PBD_PPP1R3A"/>
    <property type="match status" value="1"/>
</dbReference>
<feature type="region of interest" description="Disordered" evidence="1">
    <location>
        <begin position="476"/>
        <end position="498"/>
    </location>
</feature>
<dbReference type="InterPro" id="IPR050782">
    <property type="entry name" value="PP1_regulatory_subunit_3"/>
</dbReference>
<dbReference type="GO" id="GO:0008157">
    <property type="term" value="F:protein phosphatase 1 binding"/>
    <property type="evidence" value="ECO:0007669"/>
    <property type="project" value="TreeGrafter"/>
</dbReference>
<evidence type="ECO:0000256" key="1">
    <source>
        <dbReference type="SAM" id="MobiDB-lite"/>
    </source>
</evidence>
<keyword evidence="4" id="KW-1185">Reference proteome</keyword>
<evidence type="ECO:0000313" key="3">
    <source>
        <dbReference type="EMBL" id="KAK7878454.1"/>
    </source>
</evidence>
<proteinExistence type="predicted"/>
<evidence type="ECO:0000259" key="2">
    <source>
        <dbReference type="Pfam" id="PF03370"/>
    </source>
</evidence>
<evidence type="ECO:0000313" key="4">
    <source>
        <dbReference type="Proteomes" id="UP001460270"/>
    </source>
</evidence>
<dbReference type="GO" id="GO:0000164">
    <property type="term" value="C:protein phosphatase type 1 complex"/>
    <property type="evidence" value="ECO:0007669"/>
    <property type="project" value="TreeGrafter"/>
</dbReference>
<dbReference type="GO" id="GO:0005979">
    <property type="term" value="P:regulation of glycogen biosynthetic process"/>
    <property type="evidence" value="ECO:0007669"/>
    <property type="project" value="TreeGrafter"/>
</dbReference>
<dbReference type="PANTHER" id="PTHR12307">
    <property type="entry name" value="PROTEIN PHOSPHATASE 1 REGULATORY SUBUNIT"/>
    <property type="match status" value="1"/>
</dbReference>
<dbReference type="PANTHER" id="PTHR12307:SF40">
    <property type="entry name" value="PROTEIN PHOSPHATASE 1 REGULATORY SUBUNIT 3F"/>
    <property type="match status" value="1"/>
</dbReference>